<evidence type="ECO:0000313" key="3">
    <source>
        <dbReference type="Proteomes" id="UP000809621"/>
    </source>
</evidence>
<proteinExistence type="predicted"/>
<evidence type="ECO:0000256" key="1">
    <source>
        <dbReference type="SAM" id="SignalP"/>
    </source>
</evidence>
<comment type="caution">
    <text evidence="2">The sequence shown here is derived from an EMBL/GenBank/DDBJ whole genome shotgun (WGS) entry which is preliminary data.</text>
</comment>
<keyword evidence="3" id="KW-1185">Reference proteome</keyword>
<reference evidence="2 3" key="1">
    <citation type="submission" date="2021-02" db="EMBL/GenBank/DDBJ databases">
        <authorList>
            <person name="Park J.-S."/>
        </authorList>
    </citation>
    <scope>NUCLEOTIDE SEQUENCE [LARGE SCALE GENOMIC DNA]</scope>
    <source>
        <strain evidence="2 3">188UL20-2</strain>
    </source>
</reference>
<evidence type="ECO:0008006" key="4">
    <source>
        <dbReference type="Google" id="ProtNLM"/>
    </source>
</evidence>
<dbReference type="EMBL" id="JAFEUM010000004">
    <property type="protein sequence ID" value="MBM7037030.1"/>
    <property type="molecule type" value="Genomic_DNA"/>
</dbReference>
<accession>A0ABS2HHM3</accession>
<dbReference type="Proteomes" id="UP000809621">
    <property type="component" value="Unassembled WGS sequence"/>
</dbReference>
<feature type="signal peptide" evidence="1">
    <location>
        <begin position="1"/>
        <end position="26"/>
    </location>
</feature>
<protein>
    <recommendedName>
        <fullName evidence="4">PepSY domain-containing protein</fullName>
    </recommendedName>
</protein>
<keyword evidence="1" id="KW-0732">Signal</keyword>
<sequence>MNSILRHLCAVFIASSMLFSTTTAFAKQGHELLQDVVSPDTKVEIEEGQDKVYNAVKNGELRPFSELYAVVESQLKGRVIKVELEKNRSGWEYELKLVEGEQVFEAKYDGGTLELLELEGRDLINLIKRPVTP</sequence>
<dbReference type="RefSeq" id="WP_205158586.1">
    <property type="nucleotide sequence ID" value="NZ_JAFEUM010000004.1"/>
</dbReference>
<name>A0ABS2HHM3_9VIBR</name>
<organism evidence="2 3">
    <name type="scientific">Vibrio ulleungensis</name>
    <dbReference type="NCBI Taxonomy" id="2807619"/>
    <lineage>
        <taxon>Bacteria</taxon>
        <taxon>Pseudomonadati</taxon>
        <taxon>Pseudomonadota</taxon>
        <taxon>Gammaproteobacteria</taxon>
        <taxon>Vibrionales</taxon>
        <taxon>Vibrionaceae</taxon>
        <taxon>Vibrio</taxon>
    </lineage>
</organism>
<evidence type="ECO:0000313" key="2">
    <source>
        <dbReference type="EMBL" id="MBM7037030.1"/>
    </source>
</evidence>
<gene>
    <name evidence="2" type="ORF">JQC93_11510</name>
</gene>
<feature type="chain" id="PRO_5046936223" description="PepSY domain-containing protein" evidence="1">
    <location>
        <begin position="27"/>
        <end position="133"/>
    </location>
</feature>